<dbReference type="EMBL" id="BARV01012258">
    <property type="protein sequence ID" value="GAI02753.1"/>
    <property type="molecule type" value="Genomic_DNA"/>
</dbReference>
<protein>
    <submittedName>
        <fullName evidence="1">Uncharacterized protein</fullName>
    </submittedName>
</protein>
<evidence type="ECO:0000313" key="1">
    <source>
        <dbReference type="EMBL" id="GAI02753.1"/>
    </source>
</evidence>
<comment type="caution">
    <text evidence="1">The sequence shown here is derived from an EMBL/GenBank/DDBJ whole genome shotgun (WGS) entry which is preliminary data.</text>
</comment>
<name>X1K848_9ZZZZ</name>
<sequence>IVQKIERIPHYVTINTNYSAISQLNICRNREQIEVLRTKLILSLLEQL</sequence>
<gene>
    <name evidence="1" type="ORF">S06H3_22797</name>
</gene>
<feature type="non-terminal residue" evidence="1">
    <location>
        <position position="1"/>
    </location>
</feature>
<reference evidence="1" key="1">
    <citation type="journal article" date="2014" name="Front. Microbiol.">
        <title>High frequency of phylogenetically diverse reductive dehalogenase-homologous genes in deep subseafloor sedimentary metagenomes.</title>
        <authorList>
            <person name="Kawai M."/>
            <person name="Futagami T."/>
            <person name="Toyoda A."/>
            <person name="Takaki Y."/>
            <person name="Nishi S."/>
            <person name="Hori S."/>
            <person name="Arai W."/>
            <person name="Tsubouchi T."/>
            <person name="Morono Y."/>
            <person name="Uchiyama I."/>
            <person name="Ito T."/>
            <person name="Fujiyama A."/>
            <person name="Inagaki F."/>
            <person name="Takami H."/>
        </authorList>
    </citation>
    <scope>NUCLEOTIDE SEQUENCE</scope>
    <source>
        <strain evidence="1">Expedition CK06-06</strain>
    </source>
</reference>
<proteinExistence type="predicted"/>
<dbReference type="AlphaFoldDB" id="X1K848"/>
<organism evidence="1">
    <name type="scientific">marine sediment metagenome</name>
    <dbReference type="NCBI Taxonomy" id="412755"/>
    <lineage>
        <taxon>unclassified sequences</taxon>
        <taxon>metagenomes</taxon>
        <taxon>ecological metagenomes</taxon>
    </lineage>
</organism>
<accession>X1K848</accession>